<evidence type="ECO:0000256" key="3">
    <source>
        <dbReference type="ARBA" id="ARBA00022777"/>
    </source>
</evidence>
<dbReference type="GO" id="GO:0008887">
    <property type="term" value="F:glycerate kinase activity"/>
    <property type="evidence" value="ECO:0007669"/>
    <property type="project" value="UniProtKB-UniRule"/>
</dbReference>
<dbReference type="Proteomes" id="UP000184050">
    <property type="component" value="Unassembled WGS sequence"/>
</dbReference>
<dbReference type="GO" id="GO:0031388">
    <property type="term" value="P:organic acid phosphorylation"/>
    <property type="evidence" value="ECO:0007669"/>
    <property type="project" value="UniProtKB-UniRule"/>
</dbReference>
<dbReference type="EMBL" id="FQZE01000012">
    <property type="protein sequence ID" value="SHJ15108.1"/>
    <property type="molecule type" value="Genomic_DNA"/>
</dbReference>
<dbReference type="Gene3D" id="3.40.50.10350">
    <property type="entry name" value="Glycerate kinase, domain 1"/>
    <property type="match status" value="1"/>
</dbReference>
<dbReference type="InterPro" id="IPR036129">
    <property type="entry name" value="Glycerate_kinase_sf"/>
</dbReference>
<keyword evidence="3 4" id="KW-0418">Kinase</keyword>
<dbReference type="SUPFAM" id="SSF110738">
    <property type="entry name" value="Glycerate kinase I"/>
    <property type="match status" value="1"/>
</dbReference>
<evidence type="ECO:0000256" key="4">
    <source>
        <dbReference type="PIRNR" id="PIRNR006078"/>
    </source>
</evidence>
<evidence type="ECO:0000256" key="1">
    <source>
        <dbReference type="ARBA" id="ARBA00006284"/>
    </source>
</evidence>
<dbReference type="STRING" id="1168035.SAMN05444280_11215"/>
<evidence type="ECO:0000313" key="6">
    <source>
        <dbReference type="Proteomes" id="UP000184050"/>
    </source>
</evidence>
<sequence length="371" mass="39384">MKILIAPNSMKGSLNAFEFADTVEKAFQDCSPEFSVRKVPVADGGDLTGEVLGRAMHAQKITTTVDDPLGRKIQSGYALSGKTAIIEMAAASGLKHLSSGELNPMKTSSFGTGQLMAHAIENGCTEILLGVGGSATVDGGLGMIEALGFRFFDNQNNLLHGNGENLQKIDRIESPASYVNNVSLKIISDVNNPLLGKNGAAAVFGPQKGATPQMVQQLEDGLKNWCAILEKESSKKLSSLNGAGAAGGIALPLIAFLNAEIVPGAEFILKKLNFESHVKWADCVITGEGKIDAQTLNDKAPAVVARLAHQNGKPIFAIGGSVEREASEAFNGVFSFLNQPLSLENSMKYSRELLYNFSFELAKLIASIQEK</sequence>
<dbReference type="OrthoDB" id="9774290at2"/>
<dbReference type="AlphaFoldDB" id="A0A1M6GYR0"/>
<organism evidence="5 6">
    <name type="scientific">Tangfeifania diversioriginum</name>
    <dbReference type="NCBI Taxonomy" id="1168035"/>
    <lineage>
        <taxon>Bacteria</taxon>
        <taxon>Pseudomonadati</taxon>
        <taxon>Bacteroidota</taxon>
        <taxon>Bacteroidia</taxon>
        <taxon>Marinilabiliales</taxon>
        <taxon>Prolixibacteraceae</taxon>
        <taxon>Tangfeifania</taxon>
    </lineage>
</organism>
<dbReference type="RefSeq" id="WP_073168628.1">
    <property type="nucleotide sequence ID" value="NZ_FQZE01000012.1"/>
</dbReference>
<evidence type="ECO:0000313" key="5">
    <source>
        <dbReference type="EMBL" id="SHJ15108.1"/>
    </source>
</evidence>
<dbReference type="InterPro" id="IPR018193">
    <property type="entry name" value="Glyc_kinase_flavodox-like_fold"/>
</dbReference>
<gene>
    <name evidence="5" type="ORF">SAMN05444280_11215</name>
</gene>
<reference evidence="5 6" key="1">
    <citation type="submission" date="2016-11" db="EMBL/GenBank/DDBJ databases">
        <authorList>
            <person name="Jaros S."/>
            <person name="Januszkiewicz K."/>
            <person name="Wedrychowicz H."/>
        </authorList>
    </citation>
    <scope>NUCLEOTIDE SEQUENCE [LARGE SCALE GENOMIC DNA]</scope>
    <source>
        <strain evidence="5 6">DSM 27063</strain>
    </source>
</reference>
<accession>A0A1M6GYR0</accession>
<protein>
    <submittedName>
        <fullName evidence="5">Glycerate kinase</fullName>
    </submittedName>
</protein>
<evidence type="ECO:0000256" key="2">
    <source>
        <dbReference type="ARBA" id="ARBA00022679"/>
    </source>
</evidence>
<dbReference type="InterPro" id="IPR018197">
    <property type="entry name" value="Glycerate_kinase_RE-like"/>
</dbReference>
<dbReference type="InterPro" id="IPR004381">
    <property type="entry name" value="Glycerate_kinase"/>
</dbReference>
<dbReference type="PANTHER" id="PTHR21599:SF0">
    <property type="entry name" value="GLYCERATE KINASE"/>
    <property type="match status" value="1"/>
</dbReference>
<dbReference type="NCBIfam" id="TIGR00045">
    <property type="entry name" value="glycerate kinase"/>
    <property type="match status" value="1"/>
</dbReference>
<dbReference type="PIRSF" id="PIRSF006078">
    <property type="entry name" value="GlxK"/>
    <property type="match status" value="1"/>
</dbReference>
<name>A0A1M6GYR0_9BACT</name>
<dbReference type="PANTHER" id="PTHR21599">
    <property type="entry name" value="GLYCERATE KINASE"/>
    <property type="match status" value="1"/>
</dbReference>
<dbReference type="Gene3D" id="3.90.1510.10">
    <property type="entry name" value="Glycerate kinase, domain 2"/>
    <property type="match status" value="1"/>
</dbReference>
<proteinExistence type="inferred from homology"/>
<comment type="similarity">
    <text evidence="1 4">Belongs to the glycerate kinase type-1 family.</text>
</comment>
<dbReference type="Pfam" id="PF02595">
    <property type="entry name" value="Gly_kinase"/>
    <property type="match status" value="1"/>
</dbReference>
<keyword evidence="2 4" id="KW-0808">Transferase</keyword>
<keyword evidence="6" id="KW-1185">Reference proteome</keyword>